<dbReference type="PANTHER" id="PTHR39156:SF2">
    <property type="entry name" value="DNA PRIMASE (BACTERIAL TYPE) AND SMALL PRIMASE-LIKE PROTEINS"/>
    <property type="match status" value="1"/>
</dbReference>
<comment type="subcellular location">
    <subcellularLocation>
        <location evidence="11">Cytoplasm</location>
    </subcellularLocation>
</comment>
<keyword evidence="7 11" id="KW-0255">Endonuclease</keyword>
<dbReference type="SUPFAM" id="SSF110455">
    <property type="entry name" value="Toprim domain"/>
    <property type="match status" value="1"/>
</dbReference>
<dbReference type="HAMAP" id="MF_01469">
    <property type="entry name" value="RNase_M5"/>
    <property type="match status" value="1"/>
</dbReference>
<name>U2EBM2_9MOLU</name>
<keyword evidence="4 11" id="KW-0540">Nuclease</keyword>
<dbReference type="RefSeq" id="WP_008824953.1">
    <property type="nucleotide sequence ID" value="NZ_AFNU02000004.1"/>
</dbReference>
<keyword evidence="15" id="KW-1185">Reference proteome</keyword>
<protein>
    <recommendedName>
        <fullName evidence="11 12">Ribonuclease M5</fullName>
        <ecNumber evidence="11 12">3.1.26.8</ecNumber>
    </recommendedName>
    <alternativeName>
        <fullName evidence="11">RNase M5</fullName>
    </alternativeName>
    <alternativeName>
        <fullName evidence="11">Ribosomal RNA terminal maturase M5</fullName>
    </alternativeName>
</protein>
<dbReference type="FunFam" id="3.40.1360.10:FF:000006">
    <property type="entry name" value="Ribonuclease M5"/>
    <property type="match status" value="1"/>
</dbReference>
<dbReference type="Pfam" id="PF13331">
    <property type="entry name" value="DUF4093"/>
    <property type="match status" value="1"/>
</dbReference>
<dbReference type="NCBIfam" id="TIGR00334">
    <property type="entry name" value="5S_RNA_mat_M5"/>
    <property type="match status" value="1"/>
</dbReference>
<dbReference type="EMBL" id="AFNU02000004">
    <property type="protein sequence ID" value="ERJ12468.1"/>
    <property type="molecule type" value="Genomic_DNA"/>
</dbReference>
<evidence type="ECO:0000256" key="2">
    <source>
        <dbReference type="ARBA" id="ARBA00022517"/>
    </source>
</evidence>
<reference evidence="14 15" key="1">
    <citation type="journal article" date="2011" name="J. Bacteriol.">
        <title>Genome sequence of Haloplasma contractile, an unusual contractile bacterium from a deep-sea anoxic brine lake.</title>
        <authorList>
            <person name="Antunes A."/>
            <person name="Alam I."/>
            <person name="El Dorry H."/>
            <person name="Siam R."/>
            <person name="Robertson A."/>
            <person name="Bajic V.B."/>
            <person name="Stingl U."/>
        </authorList>
    </citation>
    <scope>NUCLEOTIDE SEQUENCE [LARGE SCALE GENOMIC DNA]</scope>
    <source>
        <strain evidence="14 15">SSD-17B</strain>
    </source>
</reference>
<evidence type="ECO:0000256" key="3">
    <source>
        <dbReference type="ARBA" id="ARBA00022552"/>
    </source>
</evidence>
<dbReference type="InterPro" id="IPR006171">
    <property type="entry name" value="TOPRIM_dom"/>
</dbReference>
<dbReference type="CDD" id="cd01027">
    <property type="entry name" value="TOPRIM_RNase_M5_like"/>
    <property type="match status" value="1"/>
</dbReference>
<keyword evidence="9" id="KW-0460">Magnesium</keyword>
<dbReference type="InParanoid" id="U2EBM2"/>
<comment type="caution">
    <text evidence="14">The sequence shown here is derived from an EMBL/GenBank/DDBJ whole genome shotgun (WGS) entry which is preliminary data.</text>
</comment>
<keyword evidence="6 11" id="KW-0699">rRNA-binding</keyword>
<dbReference type="PROSITE" id="PS50880">
    <property type="entry name" value="TOPRIM"/>
    <property type="match status" value="1"/>
</dbReference>
<dbReference type="PANTHER" id="PTHR39156">
    <property type="entry name" value="RIBONUCLEASE M5"/>
    <property type="match status" value="1"/>
</dbReference>
<keyword evidence="3 11" id="KW-0698">rRNA processing</keyword>
<evidence type="ECO:0000256" key="9">
    <source>
        <dbReference type="ARBA" id="ARBA00022842"/>
    </source>
</evidence>
<keyword evidence="2 11" id="KW-0690">Ribosome biogenesis</keyword>
<evidence type="ECO:0000256" key="7">
    <source>
        <dbReference type="ARBA" id="ARBA00022759"/>
    </source>
</evidence>
<feature type="domain" description="Toprim" evidence="13">
    <location>
        <begin position="4"/>
        <end position="97"/>
    </location>
</feature>
<dbReference type="GO" id="GO:0046872">
    <property type="term" value="F:metal ion binding"/>
    <property type="evidence" value="ECO:0007669"/>
    <property type="project" value="UniProtKB-KW"/>
</dbReference>
<dbReference type="AlphaFoldDB" id="U2EBM2"/>
<keyword evidence="8 11" id="KW-0378">Hydrolase</keyword>
<evidence type="ECO:0000259" key="13">
    <source>
        <dbReference type="PROSITE" id="PS50880"/>
    </source>
</evidence>
<dbReference type="InterPro" id="IPR004466">
    <property type="entry name" value="RNase_M5"/>
</dbReference>
<comment type="function">
    <text evidence="11">Required for correct processing of both the 5' and 3' ends of 5S rRNA precursor. Cleaves both sides of a double-stranded region yielding mature 5S rRNA in one step.</text>
</comment>
<dbReference type="GO" id="GO:0043822">
    <property type="term" value="F:ribonuclease M5 activity"/>
    <property type="evidence" value="ECO:0007669"/>
    <property type="project" value="UniProtKB-UniRule"/>
</dbReference>
<dbReference type="STRING" id="1033810.HLPCO_001454"/>
<keyword evidence="1 11" id="KW-0963">Cytoplasm</keyword>
<dbReference type="eggNOG" id="COG1658">
    <property type="taxonomic scope" value="Bacteria"/>
</dbReference>
<comment type="similarity">
    <text evidence="11">Belongs to the ribonuclease M5 family.</text>
</comment>
<evidence type="ECO:0000256" key="11">
    <source>
        <dbReference type="HAMAP-Rule" id="MF_01469"/>
    </source>
</evidence>
<evidence type="ECO:0000313" key="14">
    <source>
        <dbReference type="EMBL" id="ERJ12468.1"/>
    </source>
</evidence>
<accession>U2EBM2</accession>
<dbReference type="Pfam" id="PF01751">
    <property type="entry name" value="Toprim"/>
    <property type="match status" value="1"/>
</dbReference>
<sequence>MEIKEIVVVEGKEDTRRLKEIFKKIETIETRGSAINERTLQLIKEARDKRGVIIFTDPDYPGKRVRRIINEYVPGCINAYIEKNKAISKDKKKVGIEHCTEIDIKNALSCINYIPEQTTHNIYYKDLIGLKLIGHKDSKVLRDYISKRLSLGHNNAKQFLKKCHLFGINYNQLEQLIIEFNQENGRDILE</sequence>
<dbReference type="InterPro" id="IPR025156">
    <property type="entry name" value="RNase_M5_C"/>
</dbReference>
<dbReference type="Proteomes" id="UP000005707">
    <property type="component" value="Unassembled WGS sequence"/>
</dbReference>
<evidence type="ECO:0000313" key="15">
    <source>
        <dbReference type="Proteomes" id="UP000005707"/>
    </source>
</evidence>
<proteinExistence type="inferred from homology"/>
<organism evidence="14 15">
    <name type="scientific">Haloplasma contractile SSD-17B</name>
    <dbReference type="NCBI Taxonomy" id="1033810"/>
    <lineage>
        <taxon>Bacteria</taxon>
        <taxon>Bacillati</taxon>
        <taxon>Mycoplasmatota</taxon>
        <taxon>Mollicutes</taxon>
        <taxon>Haloplasmatales</taxon>
        <taxon>Haloplasmataceae</taxon>
        <taxon>Haloplasma</taxon>
    </lineage>
</organism>
<comment type="catalytic activity">
    <reaction evidence="11">
        <text>Endonucleolytic cleavage of RNA, removing 21 and 42 nucleotides, respectively, from the 5'- and 3'-termini of a 5S-rRNA precursor.</text>
        <dbReference type="EC" id="3.1.26.8"/>
    </reaction>
</comment>
<dbReference type="SMART" id="SM00493">
    <property type="entry name" value="TOPRIM"/>
    <property type="match status" value="1"/>
</dbReference>
<evidence type="ECO:0000256" key="8">
    <source>
        <dbReference type="ARBA" id="ARBA00022801"/>
    </source>
</evidence>
<dbReference type="InterPro" id="IPR034141">
    <property type="entry name" value="TOPRIM_RNase_M5-like"/>
</dbReference>
<dbReference type="GO" id="GO:0019843">
    <property type="term" value="F:rRNA binding"/>
    <property type="evidence" value="ECO:0007669"/>
    <property type="project" value="UniProtKB-KW"/>
</dbReference>
<reference evidence="14 15" key="2">
    <citation type="journal article" date="2013" name="PLoS ONE">
        <title>INDIGO - INtegrated Data Warehouse of MIcrobial GenOmes with Examples from the Red Sea Extremophiles.</title>
        <authorList>
            <person name="Alam I."/>
            <person name="Antunes A."/>
            <person name="Kamau A.A."/>
            <person name="Ba Alawi W."/>
            <person name="Kalkatawi M."/>
            <person name="Stingl U."/>
            <person name="Bajic V.B."/>
        </authorList>
    </citation>
    <scope>NUCLEOTIDE SEQUENCE [LARGE SCALE GENOMIC DNA]</scope>
    <source>
        <strain evidence="14 15">SSD-17B</strain>
    </source>
</reference>
<dbReference type="OrthoDB" id="9791329at2"/>
<evidence type="ECO:0000256" key="12">
    <source>
        <dbReference type="NCBIfam" id="TIGR00334"/>
    </source>
</evidence>
<dbReference type="GO" id="GO:0005737">
    <property type="term" value="C:cytoplasm"/>
    <property type="evidence" value="ECO:0007669"/>
    <property type="project" value="UniProtKB-SubCell"/>
</dbReference>
<evidence type="ECO:0000256" key="6">
    <source>
        <dbReference type="ARBA" id="ARBA00022730"/>
    </source>
</evidence>
<keyword evidence="5" id="KW-0479">Metal-binding</keyword>
<dbReference type="GO" id="GO:0016740">
    <property type="term" value="F:transferase activity"/>
    <property type="evidence" value="ECO:0007669"/>
    <property type="project" value="UniProtKB-KW"/>
</dbReference>
<keyword evidence="10 11" id="KW-0694">RNA-binding</keyword>
<dbReference type="Gene3D" id="3.40.1360.10">
    <property type="match status" value="1"/>
</dbReference>
<evidence type="ECO:0000256" key="4">
    <source>
        <dbReference type="ARBA" id="ARBA00022722"/>
    </source>
</evidence>
<evidence type="ECO:0000256" key="5">
    <source>
        <dbReference type="ARBA" id="ARBA00022723"/>
    </source>
</evidence>
<dbReference type="GO" id="GO:0006364">
    <property type="term" value="P:rRNA processing"/>
    <property type="evidence" value="ECO:0007669"/>
    <property type="project" value="UniProtKB-UniRule"/>
</dbReference>
<dbReference type="FunCoup" id="U2EBM2">
    <property type="interactions" value="33"/>
</dbReference>
<evidence type="ECO:0000256" key="10">
    <source>
        <dbReference type="ARBA" id="ARBA00022884"/>
    </source>
</evidence>
<keyword evidence="14" id="KW-0808">Transferase</keyword>
<evidence type="ECO:0000256" key="1">
    <source>
        <dbReference type="ARBA" id="ARBA00022490"/>
    </source>
</evidence>
<gene>
    <name evidence="11 14" type="primary">rnmV</name>
    <name evidence="14" type="ORF">HLPCO_001454</name>
</gene>
<dbReference type="EC" id="3.1.26.8" evidence="11 12"/>